<gene>
    <name evidence="12" type="ORF">C9374_011881</name>
</gene>
<dbReference type="PANTHER" id="PTHR11953">
    <property type="entry name" value="EXOSOME COMPLEX COMPONENT"/>
    <property type="match status" value="1"/>
</dbReference>
<organism evidence="12 13">
    <name type="scientific">Naegleria lovaniensis</name>
    <name type="common">Amoeba</name>
    <dbReference type="NCBI Taxonomy" id="51637"/>
    <lineage>
        <taxon>Eukaryota</taxon>
        <taxon>Discoba</taxon>
        <taxon>Heterolobosea</taxon>
        <taxon>Tetramitia</taxon>
        <taxon>Eutetramitia</taxon>
        <taxon>Vahlkampfiidae</taxon>
        <taxon>Naegleria</taxon>
    </lineage>
</organism>
<protein>
    <submittedName>
        <fullName evidence="12">Uncharacterized protein</fullName>
    </submittedName>
</protein>
<dbReference type="InterPro" id="IPR001247">
    <property type="entry name" value="ExoRNase_PH_dom1"/>
</dbReference>
<dbReference type="InterPro" id="IPR020568">
    <property type="entry name" value="Ribosomal_Su5_D2-typ_SF"/>
</dbReference>
<sequence>MTISARHNNQIPLRSVRPIYPSGSTTTSSSSSSSSTTLQPLINIETGKRKDGRTCDKFRNVFLQVGVIKQARGSAYLEFHQGTKIICAVYGPRQVSAKNIEFSDTGRLQCEYRVAQFASKHCNSRSSISSGMSATKSHQATSEEIEFGIHMREALESSLRLDKYPKSVIDVYCFVLEDDGSALSGAISCASLALANAGIEMVDMVSACTTSELEGQIVVDPTSHEYKYASGGMVCGYMSNLNEVTQLTQVGDMSFQKVSEAMDLCIDGCTKLYQLMQHCLIESKTNNTNPTVFQEI</sequence>
<dbReference type="SUPFAM" id="SSF55666">
    <property type="entry name" value="Ribonuclease PH domain 2-like"/>
    <property type="match status" value="1"/>
</dbReference>
<evidence type="ECO:0000259" key="10">
    <source>
        <dbReference type="Pfam" id="PF01138"/>
    </source>
</evidence>
<evidence type="ECO:0000313" key="13">
    <source>
        <dbReference type="Proteomes" id="UP000816034"/>
    </source>
</evidence>
<dbReference type="GO" id="GO:0034475">
    <property type="term" value="P:U4 snRNA 3'-end processing"/>
    <property type="evidence" value="ECO:0007669"/>
    <property type="project" value="TreeGrafter"/>
</dbReference>
<evidence type="ECO:0000256" key="9">
    <source>
        <dbReference type="SAM" id="MobiDB-lite"/>
    </source>
</evidence>
<proteinExistence type="inferred from homology"/>
<dbReference type="Pfam" id="PF03725">
    <property type="entry name" value="RNase_PH_C"/>
    <property type="match status" value="1"/>
</dbReference>
<evidence type="ECO:0000259" key="11">
    <source>
        <dbReference type="Pfam" id="PF03725"/>
    </source>
</evidence>
<keyword evidence="8" id="KW-0539">Nucleus</keyword>
<feature type="domain" description="Exoribonuclease phosphorolytic" evidence="11">
    <location>
        <begin position="203"/>
        <end position="264"/>
    </location>
</feature>
<reference evidence="12 13" key="1">
    <citation type="journal article" date="2018" name="BMC Genomics">
        <title>The genome of Naegleria lovaniensis, the basis for a comparative approach to unravel pathogenicity factors of the human pathogenic amoeba N. fowleri.</title>
        <authorList>
            <person name="Liechti N."/>
            <person name="Schurch N."/>
            <person name="Bruggmann R."/>
            <person name="Wittwer M."/>
        </authorList>
    </citation>
    <scope>NUCLEOTIDE SEQUENCE [LARGE SCALE GENOMIC DNA]</scope>
    <source>
        <strain evidence="12 13">ATCC 30569</strain>
    </source>
</reference>
<evidence type="ECO:0000256" key="2">
    <source>
        <dbReference type="ARBA" id="ARBA00004496"/>
    </source>
</evidence>
<evidence type="ECO:0000313" key="12">
    <source>
        <dbReference type="EMBL" id="KAG2373792.1"/>
    </source>
</evidence>
<dbReference type="InterPro" id="IPR015847">
    <property type="entry name" value="ExoRNase_PH_dom2"/>
</dbReference>
<dbReference type="GO" id="GO:0000177">
    <property type="term" value="C:cytoplasmic exosome (RNase complex)"/>
    <property type="evidence" value="ECO:0007669"/>
    <property type="project" value="TreeGrafter"/>
</dbReference>
<evidence type="ECO:0000256" key="5">
    <source>
        <dbReference type="ARBA" id="ARBA00022552"/>
    </source>
</evidence>
<accession>A0AA88KID2</accession>
<dbReference type="Pfam" id="PF01138">
    <property type="entry name" value="RNase_PH"/>
    <property type="match status" value="1"/>
</dbReference>
<dbReference type="Proteomes" id="UP000816034">
    <property type="component" value="Unassembled WGS sequence"/>
</dbReference>
<dbReference type="GO" id="GO:0071051">
    <property type="term" value="P:poly(A)-dependent snoRNA 3'-end processing"/>
    <property type="evidence" value="ECO:0007669"/>
    <property type="project" value="TreeGrafter"/>
</dbReference>
<evidence type="ECO:0000256" key="8">
    <source>
        <dbReference type="ARBA" id="ARBA00023242"/>
    </source>
</evidence>
<evidence type="ECO:0000256" key="1">
    <source>
        <dbReference type="ARBA" id="ARBA00004123"/>
    </source>
</evidence>
<dbReference type="CDD" id="cd11371">
    <property type="entry name" value="RNase_PH_MTR3"/>
    <property type="match status" value="1"/>
</dbReference>
<feature type="domain" description="Exoribonuclease phosphorolytic" evidence="10">
    <location>
        <begin position="58"/>
        <end position="200"/>
    </location>
</feature>
<comment type="similarity">
    <text evidence="3">Belongs to the RNase PH family.</text>
</comment>
<dbReference type="InterPro" id="IPR036345">
    <property type="entry name" value="ExoRNase_PH_dom2_sf"/>
</dbReference>
<evidence type="ECO:0000256" key="7">
    <source>
        <dbReference type="ARBA" id="ARBA00022884"/>
    </source>
</evidence>
<evidence type="ECO:0000256" key="6">
    <source>
        <dbReference type="ARBA" id="ARBA00022835"/>
    </source>
</evidence>
<keyword evidence="6" id="KW-0271">Exosome</keyword>
<dbReference type="GO" id="GO:0071028">
    <property type="term" value="P:nuclear mRNA surveillance"/>
    <property type="evidence" value="ECO:0007669"/>
    <property type="project" value="TreeGrafter"/>
</dbReference>
<dbReference type="GO" id="GO:0016075">
    <property type="term" value="P:rRNA catabolic process"/>
    <property type="evidence" value="ECO:0007669"/>
    <property type="project" value="TreeGrafter"/>
</dbReference>
<dbReference type="GO" id="GO:0006364">
    <property type="term" value="P:rRNA processing"/>
    <property type="evidence" value="ECO:0007669"/>
    <property type="project" value="UniProtKB-KW"/>
</dbReference>
<feature type="region of interest" description="Disordered" evidence="9">
    <location>
        <begin position="14"/>
        <end position="38"/>
    </location>
</feature>
<evidence type="ECO:0000256" key="3">
    <source>
        <dbReference type="ARBA" id="ARBA00006678"/>
    </source>
</evidence>
<keyword evidence="13" id="KW-1185">Reference proteome</keyword>
<evidence type="ECO:0000256" key="4">
    <source>
        <dbReference type="ARBA" id="ARBA00022490"/>
    </source>
</evidence>
<keyword evidence="5" id="KW-0698">rRNA processing</keyword>
<keyword evidence="7" id="KW-0694">RNA-binding</keyword>
<dbReference type="InterPro" id="IPR027408">
    <property type="entry name" value="PNPase/RNase_PH_dom_sf"/>
</dbReference>
<dbReference type="GO" id="GO:0000176">
    <property type="term" value="C:nuclear exosome (RNase complex)"/>
    <property type="evidence" value="ECO:0007669"/>
    <property type="project" value="TreeGrafter"/>
</dbReference>
<dbReference type="AlphaFoldDB" id="A0AA88KID2"/>
<comment type="subcellular location">
    <subcellularLocation>
        <location evidence="2">Cytoplasm</location>
    </subcellularLocation>
    <subcellularLocation>
        <location evidence="1">Nucleus</location>
    </subcellularLocation>
</comment>
<dbReference type="Gene3D" id="3.30.230.70">
    <property type="entry name" value="GHMP Kinase, N-terminal domain"/>
    <property type="match status" value="1"/>
</dbReference>
<dbReference type="GO" id="GO:0005730">
    <property type="term" value="C:nucleolus"/>
    <property type="evidence" value="ECO:0007669"/>
    <property type="project" value="TreeGrafter"/>
</dbReference>
<dbReference type="PANTHER" id="PTHR11953:SF2">
    <property type="entry name" value="EXOSOME COMPLEX COMPONENT MTR3"/>
    <property type="match status" value="1"/>
</dbReference>
<dbReference type="EMBL" id="PYSW02000051">
    <property type="protein sequence ID" value="KAG2373792.1"/>
    <property type="molecule type" value="Genomic_DNA"/>
</dbReference>
<comment type="caution">
    <text evidence="12">The sequence shown here is derived from an EMBL/GenBank/DDBJ whole genome shotgun (WGS) entry which is preliminary data.</text>
</comment>
<keyword evidence="4" id="KW-0963">Cytoplasm</keyword>
<feature type="compositionally biased region" description="Low complexity" evidence="9">
    <location>
        <begin position="24"/>
        <end position="37"/>
    </location>
</feature>
<dbReference type="GeneID" id="68104335"/>
<dbReference type="SUPFAM" id="SSF54211">
    <property type="entry name" value="Ribosomal protein S5 domain 2-like"/>
    <property type="match status" value="1"/>
</dbReference>
<dbReference type="RefSeq" id="XP_044542966.1">
    <property type="nucleotide sequence ID" value="XM_044687585.1"/>
</dbReference>
<dbReference type="InterPro" id="IPR050080">
    <property type="entry name" value="RNase_PH"/>
</dbReference>
<name>A0AA88KID2_NAELO</name>
<dbReference type="GO" id="GO:0003723">
    <property type="term" value="F:RNA binding"/>
    <property type="evidence" value="ECO:0007669"/>
    <property type="project" value="UniProtKB-KW"/>
</dbReference>